<accession>A0A9X2AIB0</accession>
<proteinExistence type="predicted"/>
<sequence length="258" mass="29928">MMYYILEYFKFILTASNQHGVHSPFVYNLVTKCFYKKTEPNLWTSYLKIRQELLNNKNKIKVTDFGSGSKFFKNNERQISKIATVAGISNKKAKLCIRLVQYFKPKNVLEIGTSLGLGTSAIKIGNNDAKITTLEGCPATSEIAQELFNRNHLKNINILTGSFQKTLPKVTENNQFNLIYFDGNHTKKATLEYFNICLQTINNNSIWIFDDIYWSPEMKEAWNAIKQHPKVRVTVDVFHFGIVFFREEQAKENFKIRL</sequence>
<dbReference type="Proteomes" id="UP001139369">
    <property type="component" value="Unassembled WGS sequence"/>
</dbReference>
<dbReference type="AlphaFoldDB" id="A0A9X2AIB0"/>
<reference evidence="1" key="1">
    <citation type="submission" date="2022-02" db="EMBL/GenBank/DDBJ databases">
        <title>Polaribacter sp. MSW13, isolated from seawater.</title>
        <authorList>
            <person name="Kristyanto S."/>
            <person name="Jung J."/>
            <person name="Jeon C.O."/>
        </authorList>
    </citation>
    <scope>NUCLEOTIDE SEQUENCE</scope>
    <source>
        <strain evidence="1">MSW13</strain>
    </source>
</reference>
<keyword evidence="1" id="KW-0489">Methyltransferase</keyword>
<dbReference type="GO" id="GO:0008168">
    <property type="term" value="F:methyltransferase activity"/>
    <property type="evidence" value="ECO:0007669"/>
    <property type="project" value="UniProtKB-KW"/>
</dbReference>
<comment type="caution">
    <text evidence="1">The sequence shown here is derived from an EMBL/GenBank/DDBJ whole genome shotgun (WGS) entry which is preliminary data.</text>
</comment>
<evidence type="ECO:0000313" key="2">
    <source>
        <dbReference type="Proteomes" id="UP001139369"/>
    </source>
</evidence>
<dbReference type="GO" id="GO:0032259">
    <property type="term" value="P:methylation"/>
    <property type="evidence" value="ECO:0007669"/>
    <property type="project" value="UniProtKB-KW"/>
</dbReference>
<protein>
    <submittedName>
        <fullName evidence="1">Class I SAM-dependent methyltransferase</fullName>
    </submittedName>
</protein>
<dbReference type="Pfam" id="PF13578">
    <property type="entry name" value="Methyltransf_24"/>
    <property type="match status" value="1"/>
</dbReference>
<keyword evidence="2" id="KW-1185">Reference proteome</keyword>
<organism evidence="1 2">
    <name type="scientific">Polaribacter marinus</name>
    <dbReference type="NCBI Taxonomy" id="2916838"/>
    <lineage>
        <taxon>Bacteria</taxon>
        <taxon>Pseudomonadati</taxon>
        <taxon>Bacteroidota</taxon>
        <taxon>Flavobacteriia</taxon>
        <taxon>Flavobacteriales</taxon>
        <taxon>Flavobacteriaceae</taxon>
    </lineage>
</organism>
<dbReference type="EMBL" id="JAKQYM010000001">
    <property type="protein sequence ID" value="MCI2227922.1"/>
    <property type="molecule type" value="Genomic_DNA"/>
</dbReference>
<evidence type="ECO:0000313" key="1">
    <source>
        <dbReference type="EMBL" id="MCI2227922.1"/>
    </source>
</evidence>
<name>A0A9X2AIB0_9FLAO</name>
<keyword evidence="1" id="KW-0808">Transferase</keyword>
<gene>
    <name evidence="1" type="ORF">MC378_02000</name>
</gene>